<dbReference type="EMBL" id="NQMM01000028">
    <property type="protein sequence ID" value="PKQ78366.1"/>
    <property type="molecule type" value="Genomic_DNA"/>
</dbReference>
<protein>
    <recommendedName>
        <fullName evidence="3">Terminase</fullName>
    </recommendedName>
</protein>
<gene>
    <name evidence="1" type="ORF">CJP16_10575</name>
</gene>
<reference evidence="1 2" key="1">
    <citation type="journal article" date="2017" name="Front. Microbiol.">
        <title>Strong Genomic and Phenotypic Heterogeneity in the Aeromonas sobria Species Complex.</title>
        <authorList>
            <person name="Gauthier J."/>
            <person name="Vincent A.T."/>
            <person name="Charette S.J."/>
            <person name="Derome N."/>
        </authorList>
    </citation>
    <scope>NUCLEOTIDE SEQUENCE [LARGE SCALE GENOMIC DNA]</scope>
    <source>
        <strain evidence="1 2">TM18</strain>
    </source>
</reference>
<proteinExistence type="predicted"/>
<dbReference type="InterPro" id="IPR027417">
    <property type="entry name" value="P-loop_NTPase"/>
</dbReference>
<dbReference type="RefSeq" id="WP_101324659.1">
    <property type="nucleotide sequence ID" value="NZ_NQMM01000028.1"/>
</dbReference>
<sequence length="585" mass="66260">MDHSAVIAKASTLRPIIKKRLKRGVPRSWREYQKQYPVRRIALQHNDPTAFDFIDTQERFNRERGFRGENHYLEYSNEMVIEFSKCLNSPLYFIENYCHITTANGLQLINLRDFQADAIETIHNNNKVLGLTSRQASKTTIVACYLAWCLCFREHYTMAILSHTIQGSSEILNRVYQIMANLPDFLSPCIVSKSRERIVTGSGVSLEAFASTGSSLRGQSLSLCYLDEASHLGVDLAKFYPEVIAPACSFRNSKVLLTTTPQGRDYFHALWKGSKKLLGVGGNGFSRFTCQWYDIPENLFDYSDPDNPVFDNGKTFKAIKLASSTLSQFEIEYECSFATVANALIAVEAIRRLRVSEPWIDDDCKEIKIFRDPVANARYVIGVDLGTQTGKDYSVAVVYAVDSNEIVATMRDNTSTLDEISMMIGNLGYLYNNAYLIIEVGDKWNISQTVINCLSEYFEELRYYRTRVNANRTQIGLAQSRHTKAHGYSLLKESLEGKCPVAVNDQLLVDELSTFVEIKKRLSLSTAPVFGAAEGYHDDLVMGLMLILLSLSDETFKQEIAFADWSDIHEEQEIIDPVFSTWGCF</sequence>
<organism evidence="1 2">
    <name type="scientific">Aeromonas sobria</name>
    <dbReference type="NCBI Taxonomy" id="646"/>
    <lineage>
        <taxon>Bacteria</taxon>
        <taxon>Pseudomonadati</taxon>
        <taxon>Pseudomonadota</taxon>
        <taxon>Gammaproteobacteria</taxon>
        <taxon>Aeromonadales</taxon>
        <taxon>Aeromonadaceae</taxon>
        <taxon>Aeromonas</taxon>
    </lineage>
</organism>
<dbReference type="AlphaFoldDB" id="A0A2N3IZA2"/>
<evidence type="ECO:0008006" key="3">
    <source>
        <dbReference type="Google" id="ProtNLM"/>
    </source>
</evidence>
<comment type="caution">
    <text evidence="1">The sequence shown here is derived from an EMBL/GenBank/DDBJ whole genome shotgun (WGS) entry which is preliminary data.</text>
</comment>
<name>A0A2N3IZA2_AERSO</name>
<accession>A0A2N3IZA2</accession>
<dbReference type="Proteomes" id="UP000233467">
    <property type="component" value="Unassembled WGS sequence"/>
</dbReference>
<keyword evidence="2" id="KW-1185">Reference proteome</keyword>
<evidence type="ECO:0000313" key="2">
    <source>
        <dbReference type="Proteomes" id="UP000233467"/>
    </source>
</evidence>
<dbReference type="Gene3D" id="3.40.50.300">
    <property type="entry name" value="P-loop containing nucleotide triphosphate hydrolases"/>
    <property type="match status" value="1"/>
</dbReference>
<evidence type="ECO:0000313" key="1">
    <source>
        <dbReference type="EMBL" id="PKQ78366.1"/>
    </source>
</evidence>
<dbReference type="Gene3D" id="3.30.420.240">
    <property type="match status" value="1"/>
</dbReference>
<dbReference type="Pfam" id="PF03237">
    <property type="entry name" value="Terminase_6N"/>
    <property type="match status" value="1"/>
</dbReference>